<dbReference type="KEGG" id="cic:CICLE_v10017416mg"/>
<proteinExistence type="predicted"/>
<keyword evidence="1" id="KW-0812">Transmembrane</keyword>
<evidence type="ECO:0000256" key="1">
    <source>
        <dbReference type="SAM" id="Phobius"/>
    </source>
</evidence>
<dbReference type="Gramene" id="ESR62797">
    <property type="protein sequence ID" value="ESR62797"/>
    <property type="gene ID" value="CICLE_v10017416mg"/>
</dbReference>
<keyword evidence="3" id="KW-1185">Reference proteome</keyword>
<feature type="transmembrane region" description="Helical" evidence="1">
    <location>
        <begin position="43"/>
        <end position="62"/>
    </location>
</feature>
<name>V4U9Z5_CITCL</name>
<evidence type="ECO:0000313" key="3">
    <source>
        <dbReference type="Proteomes" id="UP000030687"/>
    </source>
</evidence>
<accession>V4U9Z5</accession>
<dbReference type="AlphaFoldDB" id="V4U9Z5"/>
<protein>
    <submittedName>
        <fullName evidence="2">Uncharacterized protein</fullName>
    </submittedName>
</protein>
<dbReference type="EMBL" id="KI536312">
    <property type="protein sequence ID" value="ESR62797.1"/>
    <property type="molecule type" value="Genomic_DNA"/>
</dbReference>
<keyword evidence="1" id="KW-0472">Membrane</keyword>
<sequence>MQRQSTDRGQYIGLKILCQHLRLYVNECFPNPCVLKPPETVEFHVVIPLFLALLNTLLAFSMSPHLE</sequence>
<dbReference type="Proteomes" id="UP000030687">
    <property type="component" value="Unassembled WGS sequence"/>
</dbReference>
<gene>
    <name evidence="2" type="ORF">CICLE_v10017416mg</name>
</gene>
<dbReference type="InParanoid" id="V4U9Z5"/>
<reference evidence="2 3" key="1">
    <citation type="submission" date="2013-10" db="EMBL/GenBank/DDBJ databases">
        <authorList>
            <consortium name="International Citrus Genome Consortium"/>
            <person name="Jenkins J."/>
            <person name="Schmutz J."/>
            <person name="Prochnik S."/>
            <person name="Rokhsar D."/>
            <person name="Gmitter F."/>
            <person name="Ollitrault P."/>
            <person name="Machado M."/>
            <person name="Talon M."/>
            <person name="Wincker P."/>
            <person name="Jaillon O."/>
            <person name="Morgante M."/>
        </authorList>
    </citation>
    <scope>NUCLEOTIDE SEQUENCE</scope>
    <source>
        <strain evidence="3">cv. Clemenules</strain>
    </source>
</reference>
<evidence type="ECO:0000313" key="2">
    <source>
        <dbReference type="EMBL" id="ESR62797.1"/>
    </source>
</evidence>
<organism evidence="2 3">
    <name type="scientific">Citrus clementina</name>
    <name type="common">Clementine</name>
    <name type="synonym">Citrus deliciosa x Citrus sinensis</name>
    <dbReference type="NCBI Taxonomy" id="85681"/>
    <lineage>
        <taxon>Eukaryota</taxon>
        <taxon>Viridiplantae</taxon>
        <taxon>Streptophyta</taxon>
        <taxon>Embryophyta</taxon>
        <taxon>Tracheophyta</taxon>
        <taxon>Spermatophyta</taxon>
        <taxon>Magnoliopsida</taxon>
        <taxon>eudicotyledons</taxon>
        <taxon>Gunneridae</taxon>
        <taxon>Pentapetalae</taxon>
        <taxon>rosids</taxon>
        <taxon>malvids</taxon>
        <taxon>Sapindales</taxon>
        <taxon>Rutaceae</taxon>
        <taxon>Aurantioideae</taxon>
        <taxon>Citrus</taxon>
    </lineage>
</organism>
<keyword evidence="1" id="KW-1133">Transmembrane helix</keyword>